<feature type="compositionally biased region" description="Low complexity" evidence="4">
    <location>
        <begin position="125"/>
        <end position="145"/>
    </location>
</feature>
<feature type="region of interest" description="Disordered" evidence="4">
    <location>
        <begin position="122"/>
        <end position="170"/>
    </location>
</feature>
<dbReference type="InterPro" id="IPR003653">
    <property type="entry name" value="Peptidase_C48_C"/>
</dbReference>
<protein>
    <submittedName>
        <fullName evidence="6">Ulp1 protease family, C-terminal catalytic domain</fullName>
    </submittedName>
</protein>
<dbReference type="PROSITE" id="PS50600">
    <property type="entry name" value="ULP_PROTEASE"/>
    <property type="match status" value="1"/>
</dbReference>
<dbReference type="EMBL" id="JBAMMX010000006">
    <property type="protein sequence ID" value="KAK6938072.1"/>
    <property type="molecule type" value="Genomic_DNA"/>
</dbReference>
<evidence type="ECO:0000256" key="3">
    <source>
        <dbReference type="ARBA" id="ARBA00022801"/>
    </source>
</evidence>
<evidence type="ECO:0000313" key="6">
    <source>
        <dbReference type="EMBL" id="KAK6938072.1"/>
    </source>
</evidence>
<feature type="compositionally biased region" description="Basic and acidic residues" evidence="4">
    <location>
        <begin position="745"/>
        <end position="762"/>
    </location>
</feature>
<keyword evidence="2 6" id="KW-0645">Protease</keyword>
<feature type="compositionally biased region" description="Basic and acidic residues" evidence="4">
    <location>
        <begin position="771"/>
        <end position="789"/>
    </location>
</feature>
<dbReference type="InterPro" id="IPR038765">
    <property type="entry name" value="Papain-like_cys_pep_sf"/>
</dbReference>
<dbReference type="Pfam" id="PF25352">
    <property type="entry name" value="PH_ULP"/>
    <property type="match status" value="1"/>
</dbReference>
<dbReference type="AlphaFoldDB" id="A0AAN8ZHL1"/>
<evidence type="ECO:0000313" key="7">
    <source>
        <dbReference type="Proteomes" id="UP001370490"/>
    </source>
</evidence>
<reference evidence="6 7" key="1">
    <citation type="submission" date="2023-12" db="EMBL/GenBank/DDBJ databases">
        <title>A high-quality genome assembly for Dillenia turbinata (Dilleniales).</title>
        <authorList>
            <person name="Chanderbali A."/>
        </authorList>
    </citation>
    <scope>NUCLEOTIDE SEQUENCE [LARGE SCALE GENOMIC DNA]</scope>
    <source>
        <strain evidence="6">LSX21</strain>
        <tissue evidence="6">Leaf</tissue>
    </source>
</reference>
<dbReference type="SUPFAM" id="SSF54001">
    <property type="entry name" value="Cysteine proteinases"/>
    <property type="match status" value="1"/>
</dbReference>
<evidence type="ECO:0000256" key="2">
    <source>
        <dbReference type="ARBA" id="ARBA00022670"/>
    </source>
</evidence>
<comment type="similarity">
    <text evidence="1">Belongs to the peptidase C48 family.</text>
</comment>
<dbReference type="PANTHER" id="PTHR47764">
    <property type="entry name" value="UBIQUITIN-LIKE-SPECIFIC PROTEASE 2B-RELATED"/>
    <property type="match status" value="1"/>
</dbReference>
<evidence type="ECO:0000256" key="4">
    <source>
        <dbReference type="SAM" id="MobiDB-lite"/>
    </source>
</evidence>
<name>A0AAN8ZHL1_9MAGN</name>
<keyword evidence="3" id="KW-0378">Hydrolase</keyword>
<dbReference type="Pfam" id="PF02902">
    <property type="entry name" value="Peptidase_C48"/>
    <property type="match status" value="2"/>
</dbReference>
<dbReference type="InterPro" id="IPR057375">
    <property type="entry name" value="ULP2A/B_PH"/>
</dbReference>
<evidence type="ECO:0000259" key="5">
    <source>
        <dbReference type="PROSITE" id="PS50600"/>
    </source>
</evidence>
<keyword evidence="7" id="KW-1185">Reference proteome</keyword>
<organism evidence="6 7">
    <name type="scientific">Dillenia turbinata</name>
    <dbReference type="NCBI Taxonomy" id="194707"/>
    <lineage>
        <taxon>Eukaryota</taxon>
        <taxon>Viridiplantae</taxon>
        <taxon>Streptophyta</taxon>
        <taxon>Embryophyta</taxon>
        <taxon>Tracheophyta</taxon>
        <taxon>Spermatophyta</taxon>
        <taxon>Magnoliopsida</taxon>
        <taxon>eudicotyledons</taxon>
        <taxon>Gunneridae</taxon>
        <taxon>Pentapetalae</taxon>
        <taxon>Dilleniales</taxon>
        <taxon>Dilleniaceae</taxon>
        <taxon>Dillenia</taxon>
    </lineage>
</organism>
<dbReference type="Gene3D" id="3.30.310.130">
    <property type="entry name" value="Ubiquitin-related"/>
    <property type="match status" value="1"/>
</dbReference>
<dbReference type="GO" id="GO:0008234">
    <property type="term" value="F:cysteine-type peptidase activity"/>
    <property type="evidence" value="ECO:0007669"/>
    <property type="project" value="InterPro"/>
</dbReference>
<dbReference type="Proteomes" id="UP001370490">
    <property type="component" value="Unassembled WGS sequence"/>
</dbReference>
<feature type="region of interest" description="Disordered" evidence="4">
    <location>
        <begin position="713"/>
        <end position="853"/>
    </location>
</feature>
<sequence length="875" mass="97934">MKTKACQSNLDVFEFKEEDETSDPSSKYLAKSLLKYQFLECVASQGTNIQPREIGEIPCVNIDADEGDDSVLCTQDPVMEVLTPGKEGGKSGVDAVRAQCHEENLQSESLFSAAGNVTLSPRTVSAASSPNSGFSGSPPSNDSDNVISNADEGIKEDSSSTSASDIAENGDPLNKRASDLCFGGWEMDDMNAVIVVMPDYLRFRDKYCTESQIYFCSACIKIKASPVCGEGGFTFQWAIDEIIEIESQWCGRAESALLTLHVISKDGQGTENQSGVEELKLTIVDPNWAEKQEMITSLDLRYRAIWNFALDDAVLGRQDSVHSSSRYLPQRYFPDFSEPFDEVIYPKGDPDAVSISKRDVDLLHPETFINDTIIDFYIKYLKDKIPPEQKHRFHFFNSFFFRKLVDLDKDPSSTSEGRAAFQRVRKWTRKVNLFEKDYIFIPVNFNYLWEEWKERQKETSEDITSKFLSLRFVPLELPQQENSFDCGLFLLHYVELFLEDAPLNFSPFKITKFSNFLGDNWFPPAEASLKRVRIQRLIYDLLGSDSQTCPAASINEPKTKFPENCSENETGVVLLPERCDPAETCHANSTGSRAGEGIEIELLPTSLKSSQCMNDSGLVLREFFEAGTSEGPFLDGPYRQFERMTSFDQFKSTMTPIQEEDVETGEQFVYSPHGNAGFQQLSGITPEACGIPYSSDIGGGKSWNPGISIRQVQHEDIDSSSESETSLEVGIAEDSQEIENGSLNHPEETDHRRCPSVEDLHGSTEAPPRPDGMHEIFIDDSQDHSKMSCDNEDGDSLPSCKEDHLESPNQDTSLEENKGNESCEQPDANDIVRESGGSSGIQELDEQHIAKKPRVMLPLDGERRLTRSLSRDLHS</sequence>
<feature type="domain" description="Ubiquitin-like protease family profile" evidence="5">
    <location>
        <begin position="353"/>
        <end position="497"/>
    </location>
</feature>
<gene>
    <name evidence="6" type="ORF">RJ641_031580</name>
</gene>
<evidence type="ECO:0000256" key="1">
    <source>
        <dbReference type="ARBA" id="ARBA00005234"/>
    </source>
</evidence>
<dbReference type="Gene3D" id="1.10.418.20">
    <property type="match status" value="1"/>
</dbReference>
<accession>A0AAN8ZHL1</accession>
<dbReference type="PANTHER" id="PTHR47764:SF2">
    <property type="entry name" value="UBIQUITIN-LIKE PROTEASE FAMILY PROFILE DOMAIN-CONTAINING PROTEIN"/>
    <property type="match status" value="1"/>
</dbReference>
<comment type="caution">
    <text evidence="6">The sequence shown here is derived from an EMBL/GenBank/DDBJ whole genome shotgun (WGS) entry which is preliminary data.</text>
</comment>
<dbReference type="GO" id="GO:0006508">
    <property type="term" value="P:proteolysis"/>
    <property type="evidence" value="ECO:0007669"/>
    <property type="project" value="UniProtKB-KW"/>
</dbReference>
<proteinExistence type="inferred from homology"/>